<feature type="region of interest" description="Disordered" evidence="1">
    <location>
        <begin position="358"/>
        <end position="381"/>
    </location>
</feature>
<dbReference type="EMBL" id="FNAT01000001">
    <property type="protein sequence ID" value="SDE12402.1"/>
    <property type="molecule type" value="Genomic_DNA"/>
</dbReference>
<gene>
    <name evidence="2" type="ORF">SAMN04488567_0897</name>
</gene>
<evidence type="ECO:0000256" key="1">
    <source>
        <dbReference type="SAM" id="MobiDB-lite"/>
    </source>
</evidence>
<accession>A0A1G7AC59</accession>
<proteinExistence type="predicted"/>
<evidence type="ECO:0000313" key="2">
    <source>
        <dbReference type="EMBL" id="SDE12402.1"/>
    </source>
</evidence>
<protein>
    <submittedName>
        <fullName evidence="2">Uncharacterized protein</fullName>
    </submittedName>
</protein>
<dbReference type="AlphaFoldDB" id="A0A1G7AC59"/>
<evidence type="ECO:0000313" key="3">
    <source>
        <dbReference type="Proteomes" id="UP000198922"/>
    </source>
</evidence>
<name>A0A1G7AC59_9RHOB</name>
<organism evidence="2 3">
    <name type="scientific">Limimaricola pyoseonensis</name>
    <dbReference type="NCBI Taxonomy" id="521013"/>
    <lineage>
        <taxon>Bacteria</taxon>
        <taxon>Pseudomonadati</taxon>
        <taxon>Pseudomonadota</taxon>
        <taxon>Alphaproteobacteria</taxon>
        <taxon>Rhodobacterales</taxon>
        <taxon>Paracoccaceae</taxon>
        <taxon>Limimaricola</taxon>
    </lineage>
</organism>
<keyword evidence="3" id="KW-1185">Reference proteome</keyword>
<dbReference type="STRING" id="521013.SAMN04488567_0897"/>
<reference evidence="3" key="1">
    <citation type="submission" date="2016-10" db="EMBL/GenBank/DDBJ databases">
        <authorList>
            <person name="Varghese N."/>
            <person name="Submissions S."/>
        </authorList>
    </citation>
    <scope>NUCLEOTIDE SEQUENCE [LARGE SCALE GENOMIC DNA]</scope>
    <source>
        <strain evidence="3">DSM 21424</strain>
    </source>
</reference>
<feature type="region of interest" description="Disordered" evidence="1">
    <location>
        <begin position="498"/>
        <end position="530"/>
    </location>
</feature>
<dbReference type="Proteomes" id="UP000198922">
    <property type="component" value="Unassembled WGS sequence"/>
</dbReference>
<sequence length="770" mass="80030">MSMDRTTDTIAHFIGLFGQLEEAARLREGFEGFEPYPDADASPDALRFTPLQVSQSYRLEDLSPVVDYHPLPPNNYDIVAIPSQPRLPEALAKPWPGISEEPPLVKEILLAASLRTELLPLEMPPPSAMHGLHVLTNRLEDADAFGIGAAGVAALHAAAEAQGELLVQLAGQAQMLAAIPPLGLPGDLPTDWAGLAEELQARAEAVAAAIPGAALHLGAAAGGVHVDGAPADEMPDWLTLWPAMLRDGKDDADTDPEDPPGHDQDADMARALDAVAEAAGDAAPAGAGPEGQGFVTGGNRLVNEVVVTSDWLDASYFVVGGAARHLDAVSQLNMMSDRDVGLGEGGEASRAVNAARIVTESRPATPPPDADDAPAHSGGPSHWALARLSGDLVQINDVRQVNLVNDTDHAALRFTAGDSRIVLGENSASNLALMDAFGWRFDLVFVGGDMVDMTMLRQINLLLDDDEAVPSLAEAEGPVQPVDLASQQAATTAEGVAVSDAPLSGLDPVLPNDERSEPLAEEVEPAGGQEIEPTQAKVTQAKVTQAPADDIAAPAAAPAPAPQSPPAAVQGGDNLLYNGATLKTVGRDVEAELPEMLRDVHDTLAERAEALPEALLGLDIFDGIELLKVLLIEGDFITLNRFDQFNMLADSDRITGLAEALEAVAEAEVVTGSNLLANHATLTDLGVDSQIAAGQGVYDDLLLYQAELLDTDAAPTGVGLTDLAGEAVAFLADGMIDPAAEPLAEAQAEIAAGIAAASASPTDLLQTMLS</sequence>
<feature type="region of interest" description="Disordered" evidence="1">
    <location>
        <begin position="246"/>
        <end position="265"/>
    </location>
</feature>